<dbReference type="CDD" id="cd00086">
    <property type="entry name" value="homeodomain"/>
    <property type="match status" value="1"/>
</dbReference>
<dbReference type="Pfam" id="PF00046">
    <property type="entry name" value="Homeodomain"/>
    <property type="match status" value="1"/>
</dbReference>
<dbReference type="InterPro" id="IPR017970">
    <property type="entry name" value="Homeobox_CS"/>
</dbReference>
<gene>
    <name evidence="9" type="ORF">SFRICE_038234</name>
</gene>
<dbReference type="Gene3D" id="1.10.10.60">
    <property type="entry name" value="Homeodomain-like"/>
    <property type="match status" value="1"/>
</dbReference>
<keyword evidence="2 5" id="KW-0238">DNA-binding</keyword>
<evidence type="ECO:0000256" key="3">
    <source>
        <dbReference type="ARBA" id="ARBA00023155"/>
    </source>
</evidence>
<feature type="domain" description="Homeobox" evidence="8">
    <location>
        <begin position="43"/>
        <end position="103"/>
    </location>
</feature>
<keyword evidence="4 5" id="KW-0539">Nucleus</keyword>
<dbReference type="PROSITE" id="PS50071">
    <property type="entry name" value="HOMEOBOX_2"/>
    <property type="match status" value="1"/>
</dbReference>
<evidence type="ECO:0000256" key="1">
    <source>
        <dbReference type="ARBA" id="ARBA00004123"/>
    </source>
</evidence>
<feature type="compositionally biased region" description="Polar residues" evidence="7">
    <location>
        <begin position="140"/>
        <end position="156"/>
    </location>
</feature>
<feature type="compositionally biased region" description="Polar residues" evidence="7">
    <location>
        <begin position="314"/>
        <end position="334"/>
    </location>
</feature>
<dbReference type="GO" id="GO:0005634">
    <property type="term" value="C:nucleus"/>
    <property type="evidence" value="ECO:0007669"/>
    <property type="project" value="UniProtKB-SubCell"/>
</dbReference>
<proteinExistence type="predicted"/>
<evidence type="ECO:0000256" key="4">
    <source>
        <dbReference type="ARBA" id="ARBA00023242"/>
    </source>
</evidence>
<dbReference type="PANTHER" id="PTHR45664:SF12">
    <property type="entry name" value="PANCREAS_DUODENUM HOMEOBOX PROTEIN 1"/>
    <property type="match status" value="1"/>
</dbReference>
<accession>A0A2H1W474</accession>
<dbReference type="GO" id="GO:0045944">
    <property type="term" value="P:positive regulation of transcription by RNA polymerase II"/>
    <property type="evidence" value="ECO:0007669"/>
    <property type="project" value="UniProtKB-ARBA"/>
</dbReference>
<dbReference type="InterPro" id="IPR009057">
    <property type="entry name" value="Homeodomain-like_sf"/>
</dbReference>
<organism evidence="9">
    <name type="scientific">Spodoptera frugiperda</name>
    <name type="common">Fall armyworm</name>
    <dbReference type="NCBI Taxonomy" id="7108"/>
    <lineage>
        <taxon>Eukaryota</taxon>
        <taxon>Metazoa</taxon>
        <taxon>Ecdysozoa</taxon>
        <taxon>Arthropoda</taxon>
        <taxon>Hexapoda</taxon>
        <taxon>Insecta</taxon>
        <taxon>Pterygota</taxon>
        <taxon>Neoptera</taxon>
        <taxon>Endopterygota</taxon>
        <taxon>Lepidoptera</taxon>
        <taxon>Glossata</taxon>
        <taxon>Ditrysia</taxon>
        <taxon>Noctuoidea</taxon>
        <taxon>Noctuidae</taxon>
        <taxon>Amphipyrinae</taxon>
        <taxon>Spodoptera</taxon>
    </lineage>
</organism>
<feature type="region of interest" description="Disordered" evidence="7">
    <location>
        <begin position="309"/>
        <end position="334"/>
    </location>
</feature>
<evidence type="ECO:0000313" key="9">
    <source>
        <dbReference type="EMBL" id="SOQ47833.1"/>
    </source>
</evidence>
<feature type="compositionally biased region" description="Basic and acidic residues" evidence="7">
    <location>
        <begin position="228"/>
        <end position="237"/>
    </location>
</feature>
<dbReference type="SUPFAM" id="SSF46689">
    <property type="entry name" value="Homeodomain-like"/>
    <property type="match status" value="1"/>
</dbReference>
<evidence type="ECO:0000256" key="7">
    <source>
        <dbReference type="SAM" id="MobiDB-lite"/>
    </source>
</evidence>
<feature type="region of interest" description="Disordered" evidence="7">
    <location>
        <begin position="136"/>
        <end position="156"/>
    </location>
</feature>
<dbReference type="PROSITE" id="PS00027">
    <property type="entry name" value="HOMEOBOX_1"/>
    <property type="match status" value="1"/>
</dbReference>
<dbReference type="InterPro" id="IPR001356">
    <property type="entry name" value="HD"/>
</dbReference>
<dbReference type="EMBL" id="ODYU01006194">
    <property type="protein sequence ID" value="SOQ47833.1"/>
    <property type="molecule type" value="Genomic_DNA"/>
</dbReference>
<comment type="subcellular location">
    <subcellularLocation>
        <location evidence="1 5 6">Nucleus</location>
    </subcellularLocation>
</comment>
<feature type="DNA-binding region" description="Homeobox" evidence="5">
    <location>
        <begin position="45"/>
        <end position="104"/>
    </location>
</feature>
<keyword evidence="3 5" id="KW-0371">Homeobox</keyword>
<evidence type="ECO:0000256" key="2">
    <source>
        <dbReference type="ARBA" id="ARBA00023125"/>
    </source>
</evidence>
<evidence type="ECO:0000256" key="5">
    <source>
        <dbReference type="PROSITE-ProRule" id="PRU00108"/>
    </source>
</evidence>
<evidence type="ECO:0000259" key="8">
    <source>
        <dbReference type="PROSITE" id="PS50071"/>
    </source>
</evidence>
<reference evidence="9" key="1">
    <citation type="submission" date="2016-07" db="EMBL/GenBank/DDBJ databases">
        <authorList>
            <person name="Bretaudeau A."/>
        </authorList>
    </citation>
    <scope>NUCLEOTIDE SEQUENCE</scope>
    <source>
        <strain evidence="9">Rice</strain>
        <tissue evidence="9">Whole body</tissue>
    </source>
</reference>
<name>A0A2H1W474_SPOFR</name>
<dbReference type="PANTHER" id="PTHR45664">
    <property type="entry name" value="PROTEIN ZERKNUELLT 1-RELATED"/>
    <property type="match status" value="1"/>
</dbReference>
<dbReference type="SMART" id="SM00389">
    <property type="entry name" value="HOX"/>
    <property type="match status" value="1"/>
</dbReference>
<evidence type="ECO:0000256" key="6">
    <source>
        <dbReference type="RuleBase" id="RU000682"/>
    </source>
</evidence>
<dbReference type="GO" id="GO:0000978">
    <property type="term" value="F:RNA polymerase II cis-regulatory region sequence-specific DNA binding"/>
    <property type="evidence" value="ECO:0007669"/>
    <property type="project" value="TreeGrafter"/>
</dbReference>
<sequence length="334" mass="38000">MVALKLRHPLLKHEGVVTKPGKNQCGFLQMDTQENYKQHTVKKKEKRFRSTFTTEQVNYLEKQYKKCPYITNHQRKEIATELNISERAIKVWYQNRRMKEKREGGGQNFENEQIKHADYTKYNKWQLNNMMKSPNYAPQIFTNGKTSDKNVTTNHSTSTVAEQMNQPIESAYVTTPVPESKVATTKVDNSVTDVLLKEPKTKQINQMDVSNKNHTKKNSTTVNTEQPNQKELEEPKKNLPINTTQQVKPEDLTFNQKTIEPVAVPEAASNDPQITTVPTVLPFNPQSYAPMFWNQTGVPIMPIDPSISASSPSLVNDASSSQDNVVIKSTDTDS</sequence>
<feature type="region of interest" description="Disordered" evidence="7">
    <location>
        <begin position="205"/>
        <end position="245"/>
    </location>
</feature>
<dbReference type="GO" id="GO:0000981">
    <property type="term" value="F:DNA-binding transcription factor activity, RNA polymerase II-specific"/>
    <property type="evidence" value="ECO:0007669"/>
    <property type="project" value="InterPro"/>
</dbReference>
<protein>
    <submittedName>
        <fullName evidence="9">SFRICE_038234</fullName>
    </submittedName>
</protein>
<dbReference type="AlphaFoldDB" id="A0A2H1W474"/>
<feature type="compositionally biased region" description="Polar residues" evidence="7">
    <location>
        <begin position="205"/>
        <end position="227"/>
    </location>
</feature>